<dbReference type="InterPro" id="IPR023346">
    <property type="entry name" value="Lysozyme-like_dom_sf"/>
</dbReference>
<dbReference type="Pfam" id="PF01464">
    <property type="entry name" value="SLT"/>
    <property type="match status" value="1"/>
</dbReference>
<dbReference type="RefSeq" id="WP_183167965.1">
    <property type="nucleotide sequence ID" value="NZ_JACHXI010000025.1"/>
</dbReference>
<protein>
    <recommendedName>
        <fullName evidence="1">Transglycosylase SLT domain-containing protein</fullName>
    </recommendedName>
</protein>
<dbReference type="InterPro" id="IPR008258">
    <property type="entry name" value="Transglycosylase_SLT_dom_1"/>
</dbReference>
<organism evidence="2 3">
    <name type="scientific">Azomonas macrocytogenes</name>
    <name type="common">Azotobacter macrocytogenes</name>
    <dbReference type="NCBI Taxonomy" id="69962"/>
    <lineage>
        <taxon>Bacteria</taxon>
        <taxon>Pseudomonadati</taxon>
        <taxon>Pseudomonadota</taxon>
        <taxon>Gammaproteobacteria</taxon>
        <taxon>Pseudomonadales</taxon>
        <taxon>Pseudomonadaceae</taxon>
        <taxon>Azomonas</taxon>
    </lineage>
</organism>
<sequence>MRVFSPSLLATAVVAFALTTTYAFGFDLAGSVFDRAGRQAGIDPRLLYAVALGESAFGQGNGSVGPHPWTLRAPDRPVYSQSRADAEAALRALIERHGLMIDVGLMQINLHWHRRNITDPTALLDPAVNLQTGAKILAQTIASAPGDLELGIGRYHNWRDESRARNYGSRILAILRNLENLKP</sequence>
<proteinExistence type="predicted"/>
<evidence type="ECO:0000313" key="3">
    <source>
        <dbReference type="Proteomes" id="UP000549250"/>
    </source>
</evidence>
<evidence type="ECO:0000259" key="1">
    <source>
        <dbReference type="Pfam" id="PF01464"/>
    </source>
</evidence>
<dbReference type="SUPFAM" id="SSF53955">
    <property type="entry name" value="Lysozyme-like"/>
    <property type="match status" value="1"/>
</dbReference>
<evidence type="ECO:0000313" key="2">
    <source>
        <dbReference type="EMBL" id="MBB3105117.1"/>
    </source>
</evidence>
<dbReference type="CDD" id="cd13400">
    <property type="entry name" value="LT_IagB-like"/>
    <property type="match status" value="1"/>
</dbReference>
<dbReference type="Proteomes" id="UP000549250">
    <property type="component" value="Unassembled WGS sequence"/>
</dbReference>
<dbReference type="Gene3D" id="1.10.530.10">
    <property type="match status" value="1"/>
</dbReference>
<feature type="domain" description="Transglycosylase SLT" evidence="1">
    <location>
        <begin position="32"/>
        <end position="156"/>
    </location>
</feature>
<comment type="caution">
    <text evidence="2">The sequence shown here is derived from an EMBL/GenBank/DDBJ whole genome shotgun (WGS) entry which is preliminary data.</text>
</comment>
<keyword evidence="3" id="KW-1185">Reference proteome</keyword>
<dbReference type="EMBL" id="JACHXI010000025">
    <property type="protein sequence ID" value="MBB3105117.1"/>
    <property type="molecule type" value="Genomic_DNA"/>
</dbReference>
<reference evidence="2 3" key="1">
    <citation type="submission" date="2020-08" db="EMBL/GenBank/DDBJ databases">
        <title>Genomic Encyclopedia of Type Strains, Phase III (KMG-III): the genomes of soil and plant-associated and newly described type strains.</title>
        <authorList>
            <person name="Whitman W."/>
        </authorList>
    </citation>
    <scope>NUCLEOTIDE SEQUENCE [LARGE SCALE GENOMIC DNA]</scope>
    <source>
        <strain evidence="2 3">CECT 4462</strain>
    </source>
</reference>
<gene>
    <name evidence="2" type="ORF">FHR87_003551</name>
</gene>
<dbReference type="AlphaFoldDB" id="A0A839T6I4"/>
<accession>A0A839T6I4</accession>
<name>A0A839T6I4_AZOMA</name>